<evidence type="ECO:0008006" key="2">
    <source>
        <dbReference type="Google" id="ProtNLM"/>
    </source>
</evidence>
<accession>A0A0F9K012</accession>
<protein>
    <recommendedName>
        <fullName evidence="2">N-formylglutamate amidohydrolase</fullName>
    </recommendedName>
</protein>
<gene>
    <name evidence="1" type="ORF">LCGC14_1695500</name>
</gene>
<comment type="caution">
    <text evidence="1">The sequence shown here is derived from an EMBL/GenBank/DDBJ whole genome shotgun (WGS) entry which is preliminary data.</text>
</comment>
<dbReference type="Gene3D" id="3.40.630.40">
    <property type="entry name" value="Zn-dependent exopeptidases"/>
    <property type="match status" value="1"/>
</dbReference>
<organism evidence="1">
    <name type="scientific">marine sediment metagenome</name>
    <dbReference type="NCBI Taxonomy" id="412755"/>
    <lineage>
        <taxon>unclassified sequences</taxon>
        <taxon>metagenomes</taxon>
        <taxon>ecological metagenomes</taxon>
    </lineage>
</organism>
<dbReference type="AlphaFoldDB" id="A0A0F9K012"/>
<dbReference type="SUPFAM" id="SSF53187">
    <property type="entry name" value="Zn-dependent exopeptidases"/>
    <property type="match status" value="1"/>
</dbReference>
<reference evidence="1" key="1">
    <citation type="journal article" date="2015" name="Nature">
        <title>Complex archaea that bridge the gap between prokaryotes and eukaryotes.</title>
        <authorList>
            <person name="Spang A."/>
            <person name="Saw J.H."/>
            <person name="Jorgensen S.L."/>
            <person name="Zaremba-Niedzwiedzka K."/>
            <person name="Martijn J."/>
            <person name="Lind A.E."/>
            <person name="van Eijk R."/>
            <person name="Schleper C."/>
            <person name="Guy L."/>
            <person name="Ettema T.J."/>
        </authorList>
    </citation>
    <scope>NUCLEOTIDE SEQUENCE</scope>
</reference>
<feature type="non-terminal residue" evidence="1">
    <location>
        <position position="71"/>
    </location>
</feature>
<proteinExistence type="predicted"/>
<dbReference type="EMBL" id="LAZR01014894">
    <property type="protein sequence ID" value="KKM15493.1"/>
    <property type="molecule type" value="Genomic_DNA"/>
</dbReference>
<evidence type="ECO:0000313" key="1">
    <source>
        <dbReference type="EMBL" id="KKM15493.1"/>
    </source>
</evidence>
<name>A0A0F9K012_9ZZZZ</name>
<sequence>MIKPFEIKKNKVSIPILVNIPHSSIYIPPEVKSRFLVSENDLQEELLRITDRYTEEIFACVAELGGISVVY</sequence>